<organism evidence="2 3">
    <name type="scientific">Batillaria attramentaria</name>
    <dbReference type="NCBI Taxonomy" id="370345"/>
    <lineage>
        <taxon>Eukaryota</taxon>
        <taxon>Metazoa</taxon>
        <taxon>Spiralia</taxon>
        <taxon>Lophotrochozoa</taxon>
        <taxon>Mollusca</taxon>
        <taxon>Gastropoda</taxon>
        <taxon>Caenogastropoda</taxon>
        <taxon>Sorbeoconcha</taxon>
        <taxon>Cerithioidea</taxon>
        <taxon>Batillariidae</taxon>
        <taxon>Batillaria</taxon>
    </lineage>
</organism>
<evidence type="ECO:0000313" key="3">
    <source>
        <dbReference type="Proteomes" id="UP001519460"/>
    </source>
</evidence>
<dbReference type="EMBL" id="JACVVK020000305">
    <property type="protein sequence ID" value="KAK7479363.1"/>
    <property type="molecule type" value="Genomic_DNA"/>
</dbReference>
<protein>
    <submittedName>
        <fullName evidence="2">Uncharacterized protein</fullName>
    </submittedName>
</protein>
<gene>
    <name evidence="2" type="ORF">BaRGS_00029441</name>
</gene>
<accession>A0ABD0JWU0</accession>
<dbReference type="Proteomes" id="UP001519460">
    <property type="component" value="Unassembled WGS sequence"/>
</dbReference>
<feature type="region of interest" description="Disordered" evidence="1">
    <location>
        <begin position="18"/>
        <end position="81"/>
    </location>
</feature>
<evidence type="ECO:0000256" key="1">
    <source>
        <dbReference type="SAM" id="MobiDB-lite"/>
    </source>
</evidence>
<dbReference type="AlphaFoldDB" id="A0ABD0JWU0"/>
<evidence type="ECO:0000313" key="2">
    <source>
        <dbReference type="EMBL" id="KAK7479363.1"/>
    </source>
</evidence>
<reference evidence="2 3" key="1">
    <citation type="journal article" date="2023" name="Sci. Data">
        <title>Genome assembly of the Korean intertidal mud-creeper Batillaria attramentaria.</title>
        <authorList>
            <person name="Patra A.K."/>
            <person name="Ho P.T."/>
            <person name="Jun S."/>
            <person name="Lee S.J."/>
            <person name="Kim Y."/>
            <person name="Won Y.J."/>
        </authorList>
    </citation>
    <scope>NUCLEOTIDE SEQUENCE [LARGE SCALE GENOMIC DNA]</scope>
    <source>
        <strain evidence="2">Wonlab-2016</strain>
    </source>
</reference>
<proteinExistence type="predicted"/>
<keyword evidence="3" id="KW-1185">Reference proteome</keyword>
<sequence length="103" mass="10830">MIPPHDLSVTRTCVNSAAPLIGTQGTARGVTEGSGGGGRGRRWQSGLNEGGGEGAGEREGGVGLKRGYTETETKRKATKEGRSQIDCVFLGINFFVNEHAIRN</sequence>
<name>A0ABD0JWU0_9CAEN</name>
<comment type="caution">
    <text evidence="2">The sequence shown here is derived from an EMBL/GenBank/DDBJ whole genome shotgun (WGS) entry which is preliminary data.</text>
</comment>
<feature type="compositionally biased region" description="Basic and acidic residues" evidence="1">
    <location>
        <begin position="67"/>
        <end position="81"/>
    </location>
</feature>